<evidence type="ECO:0000256" key="1">
    <source>
        <dbReference type="ARBA" id="ARBA00001946"/>
    </source>
</evidence>
<keyword evidence="7 19" id="KW-1003">Cell membrane</keyword>
<keyword evidence="9 19" id="KW-0808">Transferase</keyword>
<dbReference type="InterPro" id="IPR003805">
    <property type="entry name" value="CobS"/>
</dbReference>
<organism evidence="20 21">
    <name type="scientific">Terrabacter ginsenosidimutans</name>
    <dbReference type="NCBI Taxonomy" id="490575"/>
    <lineage>
        <taxon>Bacteria</taxon>
        <taxon>Bacillati</taxon>
        <taxon>Actinomycetota</taxon>
        <taxon>Actinomycetes</taxon>
        <taxon>Micrococcales</taxon>
        <taxon>Intrasporangiaceae</taxon>
        <taxon>Terrabacter</taxon>
    </lineage>
</organism>
<dbReference type="HAMAP" id="MF_00719">
    <property type="entry name" value="CobS"/>
    <property type="match status" value="1"/>
</dbReference>
<evidence type="ECO:0000256" key="16">
    <source>
        <dbReference type="ARBA" id="ARBA00032853"/>
    </source>
</evidence>
<evidence type="ECO:0000256" key="13">
    <source>
        <dbReference type="ARBA" id="ARBA00023136"/>
    </source>
</evidence>
<keyword evidence="8 19" id="KW-0169">Cobalamin biosynthesis</keyword>
<evidence type="ECO:0000256" key="18">
    <source>
        <dbReference type="ARBA" id="ARBA00049504"/>
    </source>
</evidence>
<name>A0ABP7DFP4_9MICO</name>
<evidence type="ECO:0000256" key="5">
    <source>
        <dbReference type="ARBA" id="ARBA00013200"/>
    </source>
</evidence>
<accession>A0ABP7DFP4</accession>
<comment type="catalytic activity">
    <reaction evidence="17 19">
        <text>alpha-ribazole + adenosylcob(III)inamide-GDP = adenosylcob(III)alamin + GMP + H(+)</text>
        <dbReference type="Rhea" id="RHEA:16049"/>
        <dbReference type="ChEBI" id="CHEBI:10329"/>
        <dbReference type="ChEBI" id="CHEBI:15378"/>
        <dbReference type="ChEBI" id="CHEBI:18408"/>
        <dbReference type="ChEBI" id="CHEBI:58115"/>
        <dbReference type="ChEBI" id="CHEBI:60487"/>
        <dbReference type="EC" id="2.7.8.26"/>
    </reaction>
</comment>
<evidence type="ECO:0000256" key="11">
    <source>
        <dbReference type="ARBA" id="ARBA00022842"/>
    </source>
</evidence>
<evidence type="ECO:0000256" key="3">
    <source>
        <dbReference type="ARBA" id="ARBA00004663"/>
    </source>
</evidence>
<evidence type="ECO:0000256" key="2">
    <source>
        <dbReference type="ARBA" id="ARBA00004651"/>
    </source>
</evidence>
<comment type="cofactor">
    <cofactor evidence="1 19">
        <name>Mg(2+)</name>
        <dbReference type="ChEBI" id="CHEBI:18420"/>
    </cofactor>
</comment>
<dbReference type="EC" id="2.7.8.26" evidence="5 19"/>
<feature type="transmembrane region" description="Helical" evidence="19">
    <location>
        <begin position="239"/>
        <end position="266"/>
    </location>
</feature>
<evidence type="ECO:0000256" key="14">
    <source>
        <dbReference type="ARBA" id="ARBA00025228"/>
    </source>
</evidence>
<evidence type="ECO:0000256" key="6">
    <source>
        <dbReference type="ARBA" id="ARBA00015850"/>
    </source>
</evidence>
<evidence type="ECO:0000256" key="10">
    <source>
        <dbReference type="ARBA" id="ARBA00022692"/>
    </source>
</evidence>
<sequence>MRDAWRLAIGTFTALPVDPPALVDRSILGRAMLLAPLTTAPAALVWLGLGALSTRGWAPTAVVAVLALVVTALISRALHLDGLADLADGLTSGHDPARSLEVMRRGDTGPAGAAAVVLVLLLDTACLAALLASAAGTALALVALAASRLACAVCARDGIPPARRQGLGQGVAGTVGRTRLVAVVVTVAALAAALGAWLSGTLPGISWWAAALAGSAVVLTATMAAVVTRRHAVRRLGGITGDVIGAAVEIALAVGLVTAALAVTALPHP</sequence>
<dbReference type="RefSeq" id="WP_344945216.1">
    <property type="nucleotide sequence ID" value="NZ_BAABDC010000002.1"/>
</dbReference>
<comment type="function">
    <text evidence="14 19">Joins adenosylcobinamide-GDP and alpha-ribazole to generate adenosylcobalamin (Ado-cobalamin). Also synthesizes adenosylcobalamin 5'-phosphate from adenosylcobinamide-GDP and alpha-ribazole 5'-phosphate.</text>
</comment>
<evidence type="ECO:0000313" key="20">
    <source>
        <dbReference type="EMBL" id="GAA3703547.1"/>
    </source>
</evidence>
<evidence type="ECO:0000256" key="7">
    <source>
        <dbReference type="ARBA" id="ARBA00022475"/>
    </source>
</evidence>
<evidence type="ECO:0000256" key="17">
    <source>
        <dbReference type="ARBA" id="ARBA00048623"/>
    </source>
</evidence>
<comment type="similarity">
    <text evidence="4 19">Belongs to the CobS family.</text>
</comment>
<dbReference type="EMBL" id="BAABDC010000002">
    <property type="protein sequence ID" value="GAA3703547.1"/>
    <property type="molecule type" value="Genomic_DNA"/>
</dbReference>
<comment type="catalytic activity">
    <reaction evidence="18 19">
        <text>alpha-ribazole 5'-phosphate + adenosylcob(III)inamide-GDP = adenosylcob(III)alamin 5'-phosphate + GMP + H(+)</text>
        <dbReference type="Rhea" id="RHEA:23560"/>
        <dbReference type="ChEBI" id="CHEBI:15378"/>
        <dbReference type="ChEBI" id="CHEBI:57918"/>
        <dbReference type="ChEBI" id="CHEBI:58115"/>
        <dbReference type="ChEBI" id="CHEBI:60487"/>
        <dbReference type="ChEBI" id="CHEBI:60493"/>
        <dbReference type="EC" id="2.7.8.26"/>
    </reaction>
</comment>
<gene>
    <name evidence="19" type="primary">cobS</name>
    <name evidence="20" type="ORF">GCM10022399_20230</name>
</gene>
<evidence type="ECO:0000313" key="21">
    <source>
        <dbReference type="Proteomes" id="UP001501468"/>
    </source>
</evidence>
<dbReference type="Proteomes" id="UP001501468">
    <property type="component" value="Unassembled WGS sequence"/>
</dbReference>
<protein>
    <recommendedName>
        <fullName evidence="6 19">Adenosylcobinamide-GDP ribazoletransferase</fullName>
        <ecNumber evidence="5 19">2.7.8.26</ecNumber>
    </recommendedName>
    <alternativeName>
        <fullName evidence="16 19">Cobalamin synthase</fullName>
    </alternativeName>
    <alternativeName>
        <fullName evidence="15 19">Cobalamin-5'-phosphate synthase</fullName>
    </alternativeName>
</protein>
<feature type="transmembrane region" description="Helical" evidence="19">
    <location>
        <begin position="31"/>
        <end position="51"/>
    </location>
</feature>
<comment type="subcellular location">
    <subcellularLocation>
        <location evidence="2 19">Cell membrane</location>
        <topology evidence="2 19">Multi-pass membrane protein</topology>
    </subcellularLocation>
</comment>
<keyword evidence="10 19" id="KW-0812">Transmembrane</keyword>
<dbReference type="Pfam" id="PF02654">
    <property type="entry name" value="CobS"/>
    <property type="match status" value="1"/>
</dbReference>
<keyword evidence="12 19" id="KW-1133">Transmembrane helix</keyword>
<proteinExistence type="inferred from homology"/>
<dbReference type="PANTHER" id="PTHR34148">
    <property type="entry name" value="ADENOSYLCOBINAMIDE-GDP RIBAZOLETRANSFERASE"/>
    <property type="match status" value="1"/>
</dbReference>
<evidence type="ECO:0000256" key="8">
    <source>
        <dbReference type="ARBA" id="ARBA00022573"/>
    </source>
</evidence>
<evidence type="ECO:0000256" key="9">
    <source>
        <dbReference type="ARBA" id="ARBA00022679"/>
    </source>
</evidence>
<feature type="transmembrane region" description="Helical" evidence="19">
    <location>
        <begin position="205"/>
        <end position="227"/>
    </location>
</feature>
<comment type="pathway">
    <text evidence="3 19">Cofactor biosynthesis; adenosylcobalamin biosynthesis; adenosylcobalamin from cob(II)yrinate a,c-diamide: step 7/7.</text>
</comment>
<dbReference type="PANTHER" id="PTHR34148:SF1">
    <property type="entry name" value="ADENOSYLCOBINAMIDE-GDP RIBAZOLETRANSFERASE"/>
    <property type="match status" value="1"/>
</dbReference>
<evidence type="ECO:0000256" key="12">
    <source>
        <dbReference type="ARBA" id="ARBA00022989"/>
    </source>
</evidence>
<evidence type="ECO:0000256" key="19">
    <source>
        <dbReference type="HAMAP-Rule" id="MF_00719"/>
    </source>
</evidence>
<keyword evidence="11 19" id="KW-0460">Magnesium</keyword>
<feature type="transmembrane region" description="Helical" evidence="19">
    <location>
        <begin position="180"/>
        <end position="199"/>
    </location>
</feature>
<evidence type="ECO:0000256" key="15">
    <source>
        <dbReference type="ARBA" id="ARBA00032605"/>
    </source>
</evidence>
<keyword evidence="21" id="KW-1185">Reference proteome</keyword>
<comment type="caution">
    <text evidence="20">The sequence shown here is derived from an EMBL/GenBank/DDBJ whole genome shotgun (WGS) entry which is preliminary data.</text>
</comment>
<evidence type="ECO:0000256" key="4">
    <source>
        <dbReference type="ARBA" id="ARBA00010561"/>
    </source>
</evidence>
<keyword evidence="13 19" id="KW-0472">Membrane</keyword>
<reference evidence="21" key="1">
    <citation type="journal article" date="2019" name="Int. J. Syst. Evol. Microbiol.">
        <title>The Global Catalogue of Microorganisms (GCM) 10K type strain sequencing project: providing services to taxonomists for standard genome sequencing and annotation.</title>
        <authorList>
            <consortium name="The Broad Institute Genomics Platform"/>
            <consortium name="The Broad Institute Genome Sequencing Center for Infectious Disease"/>
            <person name="Wu L."/>
            <person name="Ma J."/>
        </authorList>
    </citation>
    <scope>NUCLEOTIDE SEQUENCE [LARGE SCALE GENOMIC DNA]</scope>
    <source>
        <strain evidence="21">JCM 17125</strain>
    </source>
</reference>
<feature type="transmembrane region" description="Helical" evidence="19">
    <location>
        <begin position="57"/>
        <end position="74"/>
    </location>
</feature>